<evidence type="ECO:0000313" key="4">
    <source>
        <dbReference type="EnsemblPlants" id="MELO3C034592.2.1"/>
    </source>
</evidence>
<dbReference type="SUPFAM" id="SSF54654">
    <property type="entry name" value="CI-2 family of serine protease inhibitors"/>
    <property type="match status" value="1"/>
</dbReference>
<comment type="similarity">
    <text evidence="1">Belongs to the protease inhibitor I13 (potato type I serine protease inhibitor) family.</text>
</comment>
<name>A0A9I9EJC6_CUCME</name>
<dbReference type="InterPro" id="IPR000864">
    <property type="entry name" value="Prot_inh_pot1"/>
</dbReference>
<dbReference type="GO" id="GO:0009611">
    <property type="term" value="P:response to wounding"/>
    <property type="evidence" value="ECO:0007669"/>
    <property type="project" value="InterPro"/>
</dbReference>
<dbReference type="AlphaFoldDB" id="A0A9I9EJC6"/>
<sequence length="54" mass="6061">MKGQQAKSKIEKDVSFVSAIFLLPGTIRIENFCCNRVFVYLDDKGKVNQIPTIG</sequence>
<accession>A0A9I9EJC6</accession>
<dbReference type="PANTHER" id="PTHR33091">
    <property type="entry name" value="PROTEIN, PUTATIVE, EXPRESSED-RELATED"/>
    <property type="match status" value="1"/>
</dbReference>
<protein>
    <submittedName>
        <fullName evidence="4">Uncharacterized protein</fullName>
    </submittedName>
</protein>
<evidence type="ECO:0000256" key="1">
    <source>
        <dbReference type="ARBA" id="ARBA00008210"/>
    </source>
</evidence>
<dbReference type="Pfam" id="PF00280">
    <property type="entry name" value="potato_inhibit"/>
    <property type="match status" value="1"/>
</dbReference>
<proteinExistence type="inferred from homology"/>
<dbReference type="GO" id="GO:0004867">
    <property type="term" value="F:serine-type endopeptidase inhibitor activity"/>
    <property type="evidence" value="ECO:0007669"/>
    <property type="project" value="UniProtKB-KW"/>
</dbReference>
<organism evidence="4">
    <name type="scientific">Cucumis melo</name>
    <name type="common">Muskmelon</name>
    <dbReference type="NCBI Taxonomy" id="3656"/>
    <lineage>
        <taxon>Eukaryota</taxon>
        <taxon>Viridiplantae</taxon>
        <taxon>Streptophyta</taxon>
        <taxon>Embryophyta</taxon>
        <taxon>Tracheophyta</taxon>
        <taxon>Spermatophyta</taxon>
        <taxon>Magnoliopsida</taxon>
        <taxon>eudicotyledons</taxon>
        <taxon>Gunneridae</taxon>
        <taxon>Pentapetalae</taxon>
        <taxon>rosids</taxon>
        <taxon>fabids</taxon>
        <taxon>Cucurbitales</taxon>
        <taxon>Cucurbitaceae</taxon>
        <taxon>Benincaseae</taxon>
        <taxon>Cucumis</taxon>
    </lineage>
</organism>
<dbReference type="Gene3D" id="3.30.10.10">
    <property type="entry name" value="Trypsin Inhibitor V, subunit A"/>
    <property type="match status" value="1"/>
</dbReference>
<dbReference type="InterPro" id="IPR036354">
    <property type="entry name" value="Prot_inh_pot1_sf"/>
</dbReference>
<evidence type="ECO:0000256" key="3">
    <source>
        <dbReference type="ARBA" id="ARBA00022900"/>
    </source>
</evidence>
<keyword evidence="2" id="KW-0646">Protease inhibitor</keyword>
<dbReference type="Gramene" id="MELO3C034592.2.1">
    <property type="protein sequence ID" value="MELO3C034592.2.1"/>
    <property type="gene ID" value="MELO3C034592.2"/>
</dbReference>
<reference evidence="4" key="1">
    <citation type="submission" date="2023-03" db="UniProtKB">
        <authorList>
            <consortium name="EnsemblPlants"/>
        </authorList>
    </citation>
    <scope>IDENTIFICATION</scope>
</reference>
<dbReference type="EnsemblPlants" id="MELO3C034592.2.1">
    <property type="protein sequence ID" value="MELO3C034592.2.1"/>
    <property type="gene ID" value="MELO3C034592.2"/>
</dbReference>
<dbReference type="PANTHER" id="PTHR33091:SF44">
    <property type="entry name" value="SERINE PROTEASE INHIBITOR POTATO INHIBITOR I-TYPE FAMILY PROTEIN"/>
    <property type="match status" value="1"/>
</dbReference>
<evidence type="ECO:0000256" key="2">
    <source>
        <dbReference type="ARBA" id="ARBA00022690"/>
    </source>
</evidence>
<keyword evidence="3" id="KW-0722">Serine protease inhibitor</keyword>